<sequence length="317" mass="35947">METPHHLQRQHKLRPRAPPQNSLGWACLALTQAVSKLLKISRFRFWIYAAGPYVIGYTLGASGFNDFLRPQYYIYLFYFFVPANIIIYGINDYFDTETDIYNPKKDEKELRVLASERRKLGRLLAVVIALSMGLMVTQDGGAQLLFAGFLFLAIFYSAPPLRFKSKPFIDFTSNYLYIMPGLFGHYIVSGRLPDSLIMLAGFLHISAMHIFSAVPDIEPDRKAGIKTTPVVIGRTAALILVTIFWTSLAILAITLTNFHPLSFLAFIYPLVPTSVLFFGKDINRVYWTLPYINTSLGGLLWLALVNHKIIPFVPRLL</sequence>
<dbReference type="InterPro" id="IPR050475">
    <property type="entry name" value="Prenyltransferase_related"/>
</dbReference>
<evidence type="ECO:0000256" key="1">
    <source>
        <dbReference type="ARBA" id="ARBA00004651"/>
    </source>
</evidence>
<name>A0A7C5U7T5_CALS0</name>
<feature type="transmembrane region" description="Helical" evidence="5">
    <location>
        <begin position="120"/>
        <end position="136"/>
    </location>
</feature>
<organism evidence="6">
    <name type="scientific">Caldiarchaeum subterraneum</name>
    <dbReference type="NCBI Taxonomy" id="311458"/>
    <lineage>
        <taxon>Archaea</taxon>
        <taxon>Nitrososphaerota</taxon>
        <taxon>Candidatus Caldarchaeales</taxon>
        <taxon>Candidatus Caldarchaeaceae</taxon>
        <taxon>Candidatus Caldarchaeum</taxon>
    </lineage>
</organism>
<reference evidence="6" key="1">
    <citation type="journal article" date="2020" name="mSystems">
        <title>Genome- and Community-Level Interaction Insights into Carbon Utilization and Element Cycling Functions of Hydrothermarchaeota in Hydrothermal Sediment.</title>
        <authorList>
            <person name="Zhou Z."/>
            <person name="Liu Y."/>
            <person name="Xu W."/>
            <person name="Pan J."/>
            <person name="Luo Z.H."/>
            <person name="Li M."/>
        </authorList>
    </citation>
    <scope>NUCLEOTIDE SEQUENCE [LARGE SCALE GENOMIC DNA]</scope>
    <source>
        <strain evidence="6">SpSt-1084</strain>
    </source>
</reference>
<accession>A0A7C5U7T5</accession>
<keyword evidence="4 5" id="KW-0472">Membrane</keyword>
<dbReference type="NCBIfam" id="NF009516">
    <property type="entry name" value="PRK12875.1"/>
    <property type="match status" value="1"/>
</dbReference>
<feature type="transmembrane region" description="Helical" evidence="5">
    <location>
        <begin position="70"/>
        <end position="90"/>
    </location>
</feature>
<dbReference type="InterPro" id="IPR000537">
    <property type="entry name" value="UbiA_prenyltransferase"/>
</dbReference>
<feature type="transmembrane region" description="Helical" evidence="5">
    <location>
        <begin position="291"/>
        <end position="310"/>
    </location>
</feature>
<gene>
    <name evidence="6" type="ORF">ENM42_04570</name>
</gene>
<comment type="subcellular location">
    <subcellularLocation>
        <location evidence="1">Cell membrane</location>
        <topology evidence="1">Multi-pass membrane protein</topology>
    </subcellularLocation>
</comment>
<dbReference type="GO" id="GO:0016765">
    <property type="term" value="F:transferase activity, transferring alkyl or aryl (other than methyl) groups"/>
    <property type="evidence" value="ECO:0007669"/>
    <property type="project" value="InterPro"/>
</dbReference>
<dbReference type="Gene3D" id="1.10.357.140">
    <property type="entry name" value="UbiA prenyltransferase"/>
    <property type="match status" value="1"/>
</dbReference>
<dbReference type="Pfam" id="PF01040">
    <property type="entry name" value="UbiA"/>
    <property type="match status" value="1"/>
</dbReference>
<feature type="transmembrane region" description="Helical" evidence="5">
    <location>
        <begin position="235"/>
        <end position="255"/>
    </location>
</feature>
<dbReference type="InterPro" id="IPR044878">
    <property type="entry name" value="UbiA_sf"/>
</dbReference>
<evidence type="ECO:0000256" key="2">
    <source>
        <dbReference type="ARBA" id="ARBA00022692"/>
    </source>
</evidence>
<dbReference type="GO" id="GO:0005886">
    <property type="term" value="C:plasma membrane"/>
    <property type="evidence" value="ECO:0007669"/>
    <property type="project" value="UniProtKB-SubCell"/>
</dbReference>
<evidence type="ECO:0000256" key="3">
    <source>
        <dbReference type="ARBA" id="ARBA00022989"/>
    </source>
</evidence>
<evidence type="ECO:0000256" key="5">
    <source>
        <dbReference type="SAM" id="Phobius"/>
    </source>
</evidence>
<keyword evidence="2 5" id="KW-0812">Transmembrane</keyword>
<feature type="transmembrane region" description="Helical" evidence="5">
    <location>
        <begin position="142"/>
        <end position="159"/>
    </location>
</feature>
<dbReference type="PANTHER" id="PTHR42723:SF1">
    <property type="entry name" value="CHLOROPHYLL SYNTHASE, CHLOROPLASTIC"/>
    <property type="match status" value="1"/>
</dbReference>
<evidence type="ECO:0000313" key="6">
    <source>
        <dbReference type="EMBL" id="HHR41087.1"/>
    </source>
</evidence>
<dbReference type="CDD" id="cd13966">
    <property type="entry name" value="PT_UbiA_4"/>
    <property type="match status" value="1"/>
</dbReference>
<keyword evidence="3 5" id="KW-1133">Transmembrane helix</keyword>
<evidence type="ECO:0000256" key="4">
    <source>
        <dbReference type="ARBA" id="ARBA00023136"/>
    </source>
</evidence>
<dbReference type="AlphaFoldDB" id="A0A7C5U7T5"/>
<feature type="transmembrane region" description="Helical" evidence="5">
    <location>
        <begin position="45"/>
        <end position="64"/>
    </location>
</feature>
<feature type="transmembrane region" description="Helical" evidence="5">
    <location>
        <begin position="261"/>
        <end position="279"/>
    </location>
</feature>
<feature type="transmembrane region" description="Helical" evidence="5">
    <location>
        <begin position="195"/>
        <end position="214"/>
    </location>
</feature>
<proteinExistence type="predicted"/>
<protein>
    <submittedName>
        <fullName evidence="6">Prenyltransferase</fullName>
    </submittedName>
</protein>
<dbReference type="EMBL" id="DRXS01000247">
    <property type="protein sequence ID" value="HHR41087.1"/>
    <property type="molecule type" value="Genomic_DNA"/>
</dbReference>
<dbReference type="PANTHER" id="PTHR42723">
    <property type="entry name" value="CHLOROPHYLL SYNTHASE"/>
    <property type="match status" value="1"/>
</dbReference>
<feature type="transmembrane region" description="Helical" evidence="5">
    <location>
        <begin position="171"/>
        <end position="189"/>
    </location>
</feature>
<comment type="caution">
    <text evidence="6">The sequence shown here is derived from an EMBL/GenBank/DDBJ whole genome shotgun (WGS) entry which is preliminary data.</text>
</comment>
<keyword evidence="6" id="KW-0808">Transferase</keyword>
<dbReference type="Gene3D" id="1.20.120.1780">
    <property type="entry name" value="UbiA prenyltransferase"/>
    <property type="match status" value="1"/>
</dbReference>